<dbReference type="InterPro" id="IPR037362">
    <property type="entry name" value="CAS_fam"/>
</dbReference>
<dbReference type="KEGG" id="vvp:112932268"/>
<name>A0A3Q7UCK7_VULVU</name>
<dbReference type="PANTHER" id="PTHR10654">
    <property type="entry name" value="CAS SCAFFOLDING PROTEIN"/>
    <property type="match status" value="1"/>
</dbReference>
<dbReference type="SUPFAM" id="SSF50044">
    <property type="entry name" value="SH3-domain"/>
    <property type="match status" value="1"/>
</dbReference>
<dbReference type="Proteomes" id="UP001652641">
    <property type="component" value="Chromosome 14"/>
</dbReference>
<dbReference type="GO" id="GO:0007169">
    <property type="term" value="P:cell surface receptor protein tyrosine kinase signaling pathway"/>
    <property type="evidence" value="ECO:0007669"/>
    <property type="project" value="TreeGrafter"/>
</dbReference>
<evidence type="ECO:0000256" key="8">
    <source>
        <dbReference type="ARBA" id="ARBA00022949"/>
    </source>
</evidence>
<dbReference type="InterPro" id="IPR038319">
    <property type="entry name" value="Serine_rich_sf"/>
</dbReference>
<dbReference type="RefSeq" id="XP_025870932.2">
    <property type="nucleotide sequence ID" value="XM_026015147.2"/>
</dbReference>
<keyword evidence="7" id="KW-0130">Cell adhesion</keyword>
<evidence type="ECO:0000256" key="6">
    <source>
        <dbReference type="ARBA" id="ARBA00022553"/>
    </source>
</evidence>
<dbReference type="PANTHER" id="PTHR10654:SF19">
    <property type="entry name" value="CAS SCAFFOLDING PROTEIN FAMILY MEMBER 4"/>
    <property type="match status" value="1"/>
</dbReference>
<evidence type="ECO:0000259" key="11">
    <source>
        <dbReference type="PROSITE" id="PS50002"/>
    </source>
</evidence>
<keyword evidence="4 9" id="KW-0728">SH3 domain</keyword>
<evidence type="ECO:0000313" key="13">
    <source>
        <dbReference type="RefSeq" id="XP_025870932.2"/>
    </source>
</evidence>
<comment type="similarity">
    <text evidence="3">Belongs to the CAS family.</text>
</comment>
<dbReference type="InterPro" id="IPR035744">
    <property type="entry name" value="CASS4_SH3"/>
</dbReference>
<dbReference type="STRING" id="9627.ENSVVUP00000023671"/>
<proteinExistence type="inferred from homology"/>
<dbReference type="GO" id="GO:1990782">
    <property type="term" value="F:protein tyrosine kinase binding"/>
    <property type="evidence" value="ECO:0007669"/>
    <property type="project" value="Ensembl"/>
</dbReference>
<evidence type="ECO:0000256" key="9">
    <source>
        <dbReference type="PROSITE-ProRule" id="PRU00192"/>
    </source>
</evidence>
<dbReference type="AlphaFoldDB" id="A0A3Q7UCK7"/>
<dbReference type="GO" id="GO:0007155">
    <property type="term" value="P:cell adhesion"/>
    <property type="evidence" value="ECO:0007669"/>
    <property type="project" value="UniProtKB-KW"/>
</dbReference>
<dbReference type="InterPro" id="IPR036028">
    <property type="entry name" value="SH3-like_dom_sf"/>
</dbReference>
<feature type="domain" description="SH3" evidence="11">
    <location>
        <begin position="11"/>
        <end position="73"/>
    </location>
</feature>
<dbReference type="InterPro" id="IPR021901">
    <property type="entry name" value="CAS_C"/>
</dbReference>
<dbReference type="Pfam" id="PF12026">
    <property type="entry name" value="CAS_C"/>
    <property type="match status" value="1"/>
</dbReference>
<evidence type="ECO:0000256" key="2">
    <source>
        <dbReference type="ARBA" id="ARBA00004496"/>
    </source>
</evidence>
<dbReference type="Pfam" id="PF08824">
    <property type="entry name" value="Serine_rich"/>
    <property type="match status" value="1"/>
</dbReference>
<keyword evidence="12" id="KW-1185">Reference proteome</keyword>
<feature type="region of interest" description="Disordered" evidence="10">
    <location>
        <begin position="199"/>
        <end position="219"/>
    </location>
</feature>
<gene>
    <name evidence="13" type="primary">CASS4</name>
</gene>
<dbReference type="CDD" id="cd12000">
    <property type="entry name" value="SH3_CASS4"/>
    <property type="match status" value="1"/>
</dbReference>
<comment type="subcellular location">
    <subcellularLocation>
        <location evidence="1">Cell junction</location>
        <location evidence="1">Focal adhesion</location>
    </subcellularLocation>
    <subcellularLocation>
        <location evidence="2">Cytoplasm</location>
    </subcellularLocation>
</comment>
<dbReference type="GO" id="GO:0005737">
    <property type="term" value="C:cytoplasm"/>
    <property type="evidence" value="ECO:0007669"/>
    <property type="project" value="Ensembl"/>
</dbReference>
<accession>A0A3Q7UCK7</accession>
<dbReference type="Gene3D" id="2.30.30.40">
    <property type="entry name" value="SH3 Domains"/>
    <property type="match status" value="1"/>
</dbReference>
<dbReference type="CDD" id="cd11568">
    <property type="entry name" value="FAT-like_CASS4_C"/>
    <property type="match status" value="1"/>
</dbReference>
<feature type="compositionally biased region" description="Low complexity" evidence="10">
    <location>
        <begin position="398"/>
        <end position="426"/>
    </location>
</feature>
<feature type="compositionally biased region" description="Low complexity" evidence="10">
    <location>
        <begin position="676"/>
        <end position="687"/>
    </location>
</feature>
<evidence type="ECO:0000256" key="10">
    <source>
        <dbReference type="SAM" id="MobiDB-lite"/>
    </source>
</evidence>
<dbReference type="Gene3D" id="1.20.120.230">
    <property type="entry name" value="Alpha-catenin/vinculin-like"/>
    <property type="match status" value="1"/>
</dbReference>
<protein>
    <submittedName>
        <fullName evidence="13">Cas scaffolding protein family member 4</fullName>
    </submittedName>
</protein>
<dbReference type="PROSITE" id="PS50002">
    <property type="entry name" value="SH3"/>
    <property type="match status" value="1"/>
</dbReference>
<evidence type="ECO:0000256" key="4">
    <source>
        <dbReference type="ARBA" id="ARBA00022443"/>
    </source>
</evidence>
<feature type="region of interest" description="Disordered" evidence="10">
    <location>
        <begin position="342"/>
        <end position="433"/>
    </location>
</feature>
<keyword evidence="8" id="KW-0965">Cell junction</keyword>
<reference key="1">
    <citation type="submission" date="2019-01" db="UniProtKB">
        <authorList>
            <consortium name="RefSeq"/>
        </authorList>
    </citation>
    <scope>IDENTIFICATION</scope>
</reference>
<dbReference type="SMART" id="SM00326">
    <property type="entry name" value="SH3"/>
    <property type="match status" value="1"/>
</dbReference>
<evidence type="ECO:0000256" key="1">
    <source>
        <dbReference type="ARBA" id="ARBA00004246"/>
    </source>
</evidence>
<dbReference type="CTD" id="57091"/>
<keyword evidence="6" id="KW-0597">Phosphoprotein</keyword>
<sequence>MKGAGVMDGAPKTLLARALYDNHPDCSYELAFCRGDILTILEQDVPESEGWWKCLLHGRQGLAPANRLQILPEAPADRPCPPFLRGLEEGLASSKETYQVPTLLRPLTPGPVYEHMKSWVEGPPPATAEIYEFPDPPASARIVCEKTLTFPKQALFTIPRPARASLPTLPSQVYDVPAQSRGPPALKEPEKQQLYDIPASPKRAGLGPMTSPPGRQSAAAMSAIATRQGSYNTLPSPQKSEWIYDTPVSPEKADGRNASLGSFVEESEPHTPPRYMSSFQNPPNSRARSLNPHLHKNVPMQKKLSLPEIPCYKFLAPRDTIPLDESAGYKVPSSFLIPRVEQQNTEPNIYDTPKVVAGGRRAATEPGTVNGPSEKADRNSAWPSGQAPSLSPDPDRLSVSSCDSRASVVSSCSSTSTDSSSSSCSEDSGKELSLDPDLARETVAALQQQVAGSVAGLMLFVSRKWRFRDYLEANLGAIRTAAHRVEESLRAFLEFARGVQGSACNLSDTTLQARIRDQLQTISNSYQILLGTKESLDSCNWSLEVLVTDKVQNNPDDLERFVMVARMVPEDIKRFASIVIANGKLLFKQNCEKEDTLPMTPHAPLKLAKCLQLPQREIESYQSSVPVHKRKESVHSPELLKKNGTIIREPKLPNLEKTEKSISEERLDENKNLEAQNPSSLSLSQQNPEKRFHLSEHCRLYFGALFKAIGVFNSTLSNSQPPEIFITQSKLVIMVGQKLVDTLCKETQERDVRNEILCGSSHLCSLLKNLALATKHAVLKYPSPAALGHLQAEAQKLEQHTRQFRGTLE</sequence>
<dbReference type="InterPro" id="IPR001452">
    <property type="entry name" value="SH3_domain"/>
</dbReference>
<feature type="compositionally biased region" description="Basic and acidic residues" evidence="10">
    <location>
        <begin position="650"/>
        <end position="672"/>
    </location>
</feature>
<dbReference type="Pfam" id="PF14604">
    <property type="entry name" value="SH3_9"/>
    <property type="match status" value="1"/>
</dbReference>
<evidence type="ECO:0000256" key="7">
    <source>
        <dbReference type="ARBA" id="ARBA00022889"/>
    </source>
</evidence>
<reference evidence="13" key="2">
    <citation type="submission" date="2025-08" db="UniProtKB">
        <authorList>
            <consortium name="RefSeq"/>
        </authorList>
    </citation>
    <scope>IDENTIFICATION</scope>
    <source>
        <tissue evidence="13">Cell line</tissue>
    </source>
</reference>
<dbReference type="InterPro" id="IPR014928">
    <property type="entry name" value="Serine_rich_dom"/>
</dbReference>
<dbReference type="GO" id="GO:0016477">
    <property type="term" value="P:cell migration"/>
    <property type="evidence" value="ECO:0007669"/>
    <property type="project" value="TreeGrafter"/>
</dbReference>
<dbReference type="Gene3D" id="1.20.120.830">
    <property type="entry name" value="Serine-rich domain"/>
    <property type="match status" value="1"/>
</dbReference>
<evidence type="ECO:0000256" key="5">
    <source>
        <dbReference type="ARBA" id="ARBA00022490"/>
    </source>
</evidence>
<keyword evidence="5" id="KW-0963">Cytoplasm</keyword>
<dbReference type="GO" id="GO:0005886">
    <property type="term" value="C:plasma membrane"/>
    <property type="evidence" value="ECO:0007669"/>
    <property type="project" value="TreeGrafter"/>
</dbReference>
<dbReference type="GO" id="GO:1900026">
    <property type="term" value="P:positive regulation of substrate adhesion-dependent cell spreading"/>
    <property type="evidence" value="ECO:0007669"/>
    <property type="project" value="Ensembl"/>
</dbReference>
<dbReference type="GO" id="GO:0005856">
    <property type="term" value="C:cytoskeleton"/>
    <property type="evidence" value="ECO:0007669"/>
    <property type="project" value="UniProtKB-SubCell"/>
</dbReference>
<dbReference type="GO" id="GO:0005925">
    <property type="term" value="C:focal adhesion"/>
    <property type="evidence" value="ECO:0007669"/>
    <property type="project" value="UniProtKB-SubCell"/>
</dbReference>
<dbReference type="OMA" id="TYERMDM"/>
<evidence type="ECO:0000313" key="12">
    <source>
        <dbReference type="Proteomes" id="UP001652641"/>
    </source>
</evidence>
<feature type="region of interest" description="Disordered" evidence="10">
    <location>
        <begin position="650"/>
        <end position="687"/>
    </location>
</feature>
<evidence type="ECO:0000256" key="3">
    <source>
        <dbReference type="ARBA" id="ARBA00007848"/>
    </source>
</evidence>
<dbReference type="GeneID" id="112932268"/>
<dbReference type="GO" id="GO:0051897">
    <property type="term" value="P:positive regulation of phosphatidylinositol 3-kinase/protein kinase B signal transduction"/>
    <property type="evidence" value="ECO:0007669"/>
    <property type="project" value="Ensembl"/>
</dbReference>
<organism evidence="12 13">
    <name type="scientific">Vulpes vulpes</name>
    <name type="common">Red fox</name>
    <dbReference type="NCBI Taxonomy" id="9627"/>
    <lineage>
        <taxon>Eukaryota</taxon>
        <taxon>Metazoa</taxon>
        <taxon>Chordata</taxon>
        <taxon>Craniata</taxon>
        <taxon>Vertebrata</taxon>
        <taxon>Euteleostomi</taxon>
        <taxon>Mammalia</taxon>
        <taxon>Eutheria</taxon>
        <taxon>Laurasiatheria</taxon>
        <taxon>Carnivora</taxon>
        <taxon>Caniformia</taxon>
        <taxon>Canidae</taxon>
        <taxon>Vulpes</taxon>
    </lineage>
</organism>
<dbReference type="GO" id="GO:0030335">
    <property type="term" value="P:positive regulation of cell migration"/>
    <property type="evidence" value="ECO:0007669"/>
    <property type="project" value="Ensembl"/>
</dbReference>